<keyword evidence="1" id="KW-1133">Transmembrane helix</keyword>
<protein>
    <submittedName>
        <fullName evidence="2">Uncharacterized protein</fullName>
    </submittedName>
</protein>
<dbReference type="EMBL" id="CP015285">
    <property type="protein sequence ID" value="ANC91876.1"/>
    <property type="molecule type" value="Genomic_DNA"/>
</dbReference>
<keyword evidence="1" id="KW-0812">Transmembrane</keyword>
<keyword evidence="3" id="KW-1185">Reference proteome</keyword>
<accession>A0A160JG50</accession>
<dbReference type="AlphaFoldDB" id="A0A160JG50"/>
<organism evidence="2 3">
    <name type="scientific">Azospirillum humicireducens</name>
    <dbReference type="NCBI Taxonomy" id="1226968"/>
    <lineage>
        <taxon>Bacteria</taxon>
        <taxon>Pseudomonadati</taxon>
        <taxon>Pseudomonadota</taxon>
        <taxon>Alphaproteobacteria</taxon>
        <taxon>Rhodospirillales</taxon>
        <taxon>Azospirillaceae</taxon>
        <taxon>Azospirillum</taxon>
    </lineage>
</organism>
<evidence type="ECO:0000256" key="1">
    <source>
        <dbReference type="SAM" id="Phobius"/>
    </source>
</evidence>
<gene>
    <name evidence="2" type="ORF">A6A40_08105</name>
</gene>
<proteinExistence type="predicted"/>
<keyword evidence="1" id="KW-0472">Membrane</keyword>
<dbReference type="OrthoDB" id="7305200at2"/>
<dbReference type="RefSeq" id="WP_063634958.1">
    <property type="nucleotide sequence ID" value="NZ_CP015285.1"/>
</dbReference>
<dbReference type="KEGG" id="ahu:A6A40_08105"/>
<dbReference type="STRING" id="1226968.A6A40_08105"/>
<evidence type="ECO:0000313" key="2">
    <source>
        <dbReference type="EMBL" id="ANC91876.1"/>
    </source>
</evidence>
<sequence length="135" mass="13394">MSDGPAPSSSGLPIGHGLAAALFGGILLVWAGLMGLSLQRAALPDATDGMMLAVFSPGTSDAEAMTAMVRAGGEPVRSTWLGFAWVARGTGPGFVGRLKAEGAIAAFGELPVGPTLGGCTATPVDTAKIAATRLQ</sequence>
<feature type="transmembrane region" description="Helical" evidence="1">
    <location>
        <begin position="12"/>
        <end position="33"/>
    </location>
</feature>
<dbReference type="Proteomes" id="UP000077405">
    <property type="component" value="Chromosome"/>
</dbReference>
<name>A0A160JG50_9PROT</name>
<evidence type="ECO:0000313" key="3">
    <source>
        <dbReference type="Proteomes" id="UP000077405"/>
    </source>
</evidence>
<reference evidence="2 3" key="1">
    <citation type="journal article" date="2013" name="Int. J. Syst. Evol. Microbiol.">
        <title>Azospirillum humicireducens sp. nov., a nitrogen-fixing bacterium isolated from a microbial fuel cell.</title>
        <authorList>
            <person name="Zhou S."/>
            <person name="Han L."/>
            <person name="Wang Y."/>
            <person name="Yang G."/>
            <person name="Zhuang L."/>
            <person name="Hu P."/>
        </authorList>
    </citation>
    <scope>NUCLEOTIDE SEQUENCE [LARGE SCALE GENOMIC DNA]</scope>
    <source>
        <strain evidence="2 3">SgZ-5</strain>
    </source>
</reference>